<organism evidence="2">
    <name type="scientific">Tetraodon nigroviridis</name>
    <name type="common">Spotted green pufferfish</name>
    <name type="synonym">Chelonodon nigroviridis</name>
    <dbReference type="NCBI Taxonomy" id="99883"/>
    <lineage>
        <taxon>Eukaryota</taxon>
        <taxon>Metazoa</taxon>
        <taxon>Chordata</taxon>
        <taxon>Craniata</taxon>
        <taxon>Vertebrata</taxon>
        <taxon>Euteleostomi</taxon>
        <taxon>Actinopterygii</taxon>
        <taxon>Neopterygii</taxon>
        <taxon>Teleostei</taxon>
        <taxon>Neoteleostei</taxon>
        <taxon>Acanthomorphata</taxon>
        <taxon>Eupercaria</taxon>
        <taxon>Tetraodontiformes</taxon>
        <taxon>Tetradontoidea</taxon>
        <taxon>Tetraodontidae</taxon>
        <taxon>Tetraodon</taxon>
    </lineage>
</organism>
<name>Q4SAR1_TETNG</name>
<keyword evidence="1" id="KW-0812">Transmembrane</keyword>
<reference evidence="2" key="2">
    <citation type="submission" date="2004-02" db="EMBL/GenBank/DDBJ databases">
        <authorList>
            <consortium name="Genoscope"/>
            <consortium name="Whitehead Institute Centre for Genome Research"/>
        </authorList>
    </citation>
    <scope>NUCLEOTIDE SEQUENCE</scope>
</reference>
<accession>Q4SAR1</accession>
<dbReference type="EMBL" id="CAAE01014679">
    <property type="protein sequence ID" value="CAG02271.1"/>
    <property type="molecule type" value="Genomic_DNA"/>
</dbReference>
<reference evidence="2" key="1">
    <citation type="journal article" date="2004" name="Nature">
        <title>Genome duplication in the teleost fish Tetraodon nigroviridis reveals the early vertebrate proto-karyotype.</title>
        <authorList>
            <person name="Jaillon O."/>
            <person name="Aury J.-M."/>
            <person name="Brunet F."/>
            <person name="Petit J.-L."/>
            <person name="Stange-Thomann N."/>
            <person name="Mauceli E."/>
            <person name="Bouneau L."/>
            <person name="Fischer C."/>
            <person name="Ozouf-Costaz C."/>
            <person name="Bernot A."/>
            <person name="Nicaud S."/>
            <person name="Jaffe D."/>
            <person name="Fisher S."/>
            <person name="Lutfalla G."/>
            <person name="Dossat C."/>
            <person name="Segurens B."/>
            <person name="Dasilva C."/>
            <person name="Salanoubat M."/>
            <person name="Levy M."/>
            <person name="Boudet N."/>
            <person name="Castellano S."/>
            <person name="Anthouard V."/>
            <person name="Jubin C."/>
            <person name="Castelli V."/>
            <person name="Katinka M."/>
            <person name="Vacherie B."/>
            <person name="Biemont C."/>
            <person name="Skalli Z."/>
            <person name="Cattolico L."/>
            <person name="Poulain J."/>
            <person name="De Berardinis V."/>
            <person name="Cruaud C."/>
            <person name="Duprat S."/>
            <person name="Brottier P."/>
            <person name="Coutanceau J.-P."/>
            <person name="Gouzy J."/>
            <person name="Parra G."/>
            <person name="Lardier G."/>
            <person name="Chapple C."/>
            <person name="McKernan K.J."/>
            <person name="McEwan P."/>
            <person name="Bosak S."/>
            <person name="Kellis M."/>
            <person name="Volff J.-N."/>
            <person name="Guigo R."/>
            <person name="Zody M.C."/>
            <person name="Mesirov J."/>
            <person name="Lindblad-Toh K."/>
            <person name="Birren B."/>
            <person name="Nusbaum C."/>
            <person name="Kahn D."/>
            <person name="Robinson-Rechavi M."/>
            <person name="Laudet V."/>
            <person name="Schachter V."/>
            <person name="Quetier F."/>
            <person name="Saurin W."/>
            <person name="Scarpelli C."/>
            <person name="Wincker P."/>
            <person name="Lander E.S."/>
            <person name="Weissenbach J."/>
            <person name="Roest Crollius H."/>
        </authorList>
    </citation>
    <scope>NUCLEOTIDE SEQUENCE [LARGE SCALE GENOMIC DNA]</scope>
</reference>
<sequence>MKPEGKKLLNIVILGVSFMFLFTAFQTCGNIEQTVIKSFNSTEFHGSGYTR</sequence>
<dbReference type="OrthoDB" id="196103at2759"/>
<gene>
    <name evidence="2" type="ORF">GSTENG00021303001</name>
</gene>
<comment type="caution">
    <text evidence="2">The sequence shown here is derived from an EMBL/GenBank/DDBJ whole genome shotgun (WGS) entry which is preliminary data.</text>
</comment>
<protein>
    <submittedName>
        <fullName evidence="2">(spotted green pufferfish) hypothetical protein</fullName>
    </submittedName>
</protein>
<keyword evidence="1" id="KW-0472">Membrane</keyword>
<dbReference type="AlphaFoldDB" id="Q4SAR1"/>
<feature type="transmembrane region" description="Helical" evidence="1">
    <location>
        <begin position="7"/>
        <end position="25"/>
    </location>
</feature>
<keyword evidence="1" id="KW-1133">Transmembrane helix</keyword>
<evidence type="ECO:0000313" key="2">
    <source>
        <dbReference type="EMBL" id="CAG02271.1"/>
    </source>
</evidence>
<evidence type="ECO:0000256" key="1">
    <source>
        <dbReference type="SAM" id="Phobius"/>
    </source>
</evidence>
<proteinExistence type="predicted"/>
<dbReference type="KEGG" id="tng:GSTEN00021303G001"/>